<proteinExistence type="predicted"/>
<evidence type="ECO:0000259" key="2">
    <source>
        <dbReference type="Pfam" id="PF12647"/>
    </source>
</evidence>
<name>A0A2H0U772_9BACT</name>
<protein>
    <recommendedName>
        <fullName evidence="2">RNHCP domain-containing protein</fullName>
    </recommendedName>
</protein>
<evidence type="ECO:0000256" key="1">
    <source>
        <dbReference type="SAM" id="MobiDB-lite"/>
    </source>
</evidence>
<accession>A0A2H0U772</accession>
<comment type="caution">
    <text evidence="3">The sequence shown here is derived from an EMBL/GenBank/DDBJ whole genome shotgun (WGS) entry which is preliminary data.</text>
</comment>
<dbReference type="Proteomes" id="UP000231379">
    <property type="component" value="Unassembled WGS sequence"/>
</dbReference>
<feature type="region of interest" description="Disordered" evidence="1">
    <location>
        <begin position="79"/>
        <end position="99"/>
    </location>
</feature>
<dbReference type="AlphaFoldDB" id="A0A2H0U772"/>
<reference evidence="4" key="1">
    <citation type="submission" date="2017-09" db="EMBL/GenBank/DDBJ databases">
        <title>Depth-based differentiation of microbial function through sediment-hosted aquifers and enrichment of novel symbionts in the deep terrestrial subsurface.</title>
        <authorList>
            <person name="Probst A.J."/>
            <person name="Ladd B."/>
            <person name="Jarett J.K."/>
            <person name="Geller-Mcgrath D.E."/>
            <person name="Sieber C.M.K."/>
            <person name="Emerson J.B."/>
            <person name="Anantharaman K."/>
            <person name="Thomas B.C."/>
            <person name="Malmstrom R."/>
            <person name="Stieglmeier M."/>
            <person name="Klingl A."/>
            <person name="Woyke T."/>
            <person name="Ryan C.M."/>
            <person name="Banfield J.F."/>
        </authorList>
    </citation>
    <scope>NUCLEOTIDE SEQUENCE [LARGE SCALE GENOMIC DNA]</scope>
</reference>
<dbReference type="Pfam" id="PF12647">
    <property type="entry name" value="RNHCP"/>
    <property type="match status" value="1"/>
</dbReference>
<evidence type="ECO:0000313" key="3">
    <source>
        <dbReference type="EMBL" id="PIR82267.1"/>
    </source>
</evidence>
<organism evidence="3 4">
    <name type="scientific">Candidatus Kaiserbacteria bacterium CG10_big_fil_rev_8_21_14_0_10_59_10</name>
    <dbReference type="NCBI Taxonomy" id="1974612"/>
    <lineage>
        <taxon>Bacteria</taxon>
        <taxon>Candidatus Kaiseribacteriota</taxon>
    </lineage>
</organism>
<dbReference type="EMBL" id="PFBM01000021">
    <property type="protein sequence ID" value="PIR82267.1"/>
    <property type="molecule type" value="Genomic_DNA"/>
</dbReference>
<dbReference type="InterPro" id="IPR024439">
    <property type="entry name" value="RNHCP"/>
</dbReference>
<evidence type="ECO:0000313" key="4">
    <source>
        <dbReference type="Proteomes" id="UP000231379"/>
    </source>
</evidence>
<gene>
    <name evidence="3" type="ORF">COU20_03890</name>
</gene>
<feature type="domain" description="RNHCP" evidence="2">
    <location>
        <begin position="10"/>
        <end position="92"/>
    </location>
</feature>
<sequence length="99" mass="10921">MDRGFQKREENFQCENCGCTVTGDGYTNHCPQCLWSKHVDVNPGDRAAECRGMMRPVRVESRSGEHRIVHRCVACGKEQPNRAARGDSPDALVSLSSAG</sequence>